<name>A0A2P5FRT0_TREOI</name>
<dbReference type="EMBL" id="JXTC01000012">
    <property type="protein sequence ID" value="POO00481.1"/>
    <property type="molecule type" value="Genomic_DNA"/>
</dbReference>
<evidence type="ECO:0000313" key="1">
    <source>
        <dbReference type="EMBL" id="POO00481.1"/>
    </source>
</evidence>
<accession>A0A2P5FRT0</accession>
<dbReference type="AlphaFoldDB" id="A0A2P5FRT0"/>
<protein>
    <submittedName>
        <fullName evidence="1">Uncharacterized protein</fullName>
    </submittedName>
</protein>
<evidence type="ECO:0000313" key="2">
    <source>
        <dbReference type="Proteomes" id="UP000237000"/>
    </source>
</evidence>
<gene>
    <name evidence="1" type="ORF">TorRG33x02_035550</name>
</gene>
<reference evidence="2" key="1">
    <citation type="submission" date="2016-06" db="EMBL/GenBank/DDBJ databases">
        <title>Parallel loss of symbiosis genes in relatives of nitrogen-fixing non-legume Parasponia.</title>
        <authorList>
            <person name="Van Velzen R."/>
            <person name="Holmer R."/>
            <person name="Bu F."/>
            <person name="Rutten L."/>
            <person name="Van Zeijl A."/>
            <person name="Liu W."/>
            <person name="Santuari L."/>
            <person name="Cao Q."/>
            <person name="Sharma T."/>
            <person name="Shen D."/>
            <person name="Roswanjaya Y."/>
            <person name="Wardhani T."/>
            <person name="Kalhor M.S."/>
            <person name="Jansen J."/>
            <person name="Van den Hoogen J."/>
            <person name="Gungor B."/>
            <person name="Hartog M."/>
            <person name="Hontelez J."/>
            <person name="Verver J."/>
            <person name="Yang W.-C."/>
            <person name="Schijlen E."/>
            <person name="Repin R."/>
            <person name="Schilthuizen M."/>
            <person name="Schranz E."/>
            <person name="Heidstra R."/>
            <person name="Miyata K."/>
            <person name="Fedorova E."/>
            <person name="Kohlen W."/>
            <person name="Bisseling T."/>
            <person name="Smit S."/>
            <person name="Geurts R."/>
        </authorList>
    </citation>
    <scope>NUCLEOTIDE SEQUENCE [LARGE SCALE GENOMIC DNA]</scope>
    <source>
        <strain evidence="2">cv. RG33-2</strain>
    </source>
</reference>
<dbReference type="Proteomes" id="UP000237000">
    <property type="component" value="Unassembled WGS sequence"/>
</dbReference>
<sequence>MEQARQVSCFVKGLKESICTDVRANKPHTLSSAIGLARLLEARDISVCWNYQLPSRATPPPRQNPGIVLMKRMTTEDLNERMYVRVRDPNSICPSLKASRCDICGIFCNWEKF</sequence>
<dbReference type="InParanoid" id="A0A2P5FRT0"/>
<proteinExistence type="predicted"/>
<keyword evidence="2" id="KW-1185">Reference proteome</keyword>
<dbReference type="OrthoDB" id="1739003at2759"/>
<comment type="caution">
    <text evidence="1">The sequence shown here is derived from an EMBL/GenBank/DDBJ whole genome shotgun (WGS) entry which is preliminary data.</text>
</comment>
<organism evidence="1 2">
    <name type="scientific">Trema orientale</name>
    <name type="common">Charcoal tree</name>
    <name type="synonym">Celtis orientalis</name>
    <dbReference type="NCBI Taxonomy" id="63057"/>
    <lineage>
        <taxon>Eukaryota</taxon>
        <taxon>Viridiplantae</taxon>
        <taxon>Streptophyta</taxon>
        <taxon>Embryophyta</taxon>
        <taxon>Tracheophyta</taxon>
        <taxon>Spermatophyta</taxon>
        <taxon>Magnoliopsida</taxon>
        <taxon>eudicotyledons</taxon>
        <taxon>Gunneridae</taxon>
        <taxon>Pentapetalae</taxon>
        <taxon>rosids</taxon>
        <taxon>fabids</taxon>
        <taxon>Rosales</taxon>
        <taxon>Cannabaceae</taxon>
        <taxon>Trema</taxon>
    </lineage>
</organism>